<dbReference type="Gene3D" id="3.90.1300.10">
    <property type="entry name" value="Amidase signature (AS) domain"/>
    <property type="match status" value="1"/>
</dbReference>
<dbReference type="PROSITE" id="PS00571">
    <property type="entry name" value="AMIDASES"/>
    <property type="match status" value="1"/>
</dbReference>
<proteinExistence type="predicted"/>
<gene>
    <name evidence="3" type="ORF">GCM10025867_21330</name>
</gene>
<evidence type="ECO:0000313" key="4">
    <source>
        <dbReference type="Proteomes" id="UP001321486"/>
    </source>
</evidence>
<name>A0ABM8GN75_9MICO</name>
<organism evidence="3 4">
    <name type="scientific">Frondihabitans sucicola</name>
    <dbReference type="NCBI Taxonomy" id="1268041"/>
    <lineage>
        <taxon>Bacteria</taxon>
        <taxon>Bacillati</taxon>
        <taxon>Actinomycetota</taxon>
        <taxon>Actinomycetes</taxon>
        <taxon>Micrococcales</taxon>
        <taxon>Microbacteriaceae</taxon>
        <taxon>Frondihabitans</taxon>
    </lineage>
</organism>
<dbReference type="InterPro" id="IPR023631">
    <property type="entry name" value="Amidase_dom"/>
</dbReference>
<feature type="compositionally biased region" description="Low complexity" evidence="1">
    <location>
        <begin position="344"/>
        <end position="373"/>
    </location>
</feature>
<protein>
    <recommendedName>
        <fullName evidence="2">Amidase domain-containing protein</fullName>
    </recommendedName>
</protein>
<dbReference type="Proteomes" id="UP001321486">
    <property type="component" value="Chromosome"/>
</dbReference>
<dbReference type="Pfam" id="PF01425">
    <property type="entry name" value="Amidase"/>
    <property type="match status" value="1"/>
</dbReference>
<feature type="region of interest" description="Disordered" evidence="1">
    <location>
        <begin position="342"/>
        <end position="373"/>
    </location>
</feature>
<evidence type="ECO:0000259" key="2">
    <source>
        <dbReference type="Pfam" id="PF01425"/>
    </source>
</evidence>
<evidence type="ECO:0000256" key="1">
    <source>
        <dbReference type="SAM" id="MobiDB-lite"/>
    </source>
</evidence>
<evidence type="ECO:0000313" key="3">
    <source>
        <dbReference type="EMBL" id="BDZ49892.1"/>
    </source>
</evidence>
<dbReference type="SUPFAM" id="SSF75304">
    <property type="entry name" value="Amidase signature (AS) enzymes"/>
    <property type="match status" value="1"/>
</dbReference>
<keyword evidence="4" id="KW-1185">Reference proteome</keyword>
<accession>A0ABM8GN75</accession>
<dbReference type="InterPro" id="IPR000120">
    <property type="entry name" value="Amidase"/>
</dbReference>
<dbReference type="InterPro" id="IPR020556">
    <property type="entry name" value="Amidase_CS"/>
</dbReference>
<dbReference type="EMBL" id="AP027732">
    <property type="protein sequence ID" value="BDZ49892.1"/>
    <property type="molecule type" value="Genomic_DNA"/>
</dbReference>
<dbReference type="PANTHER" id="PTHR11895">
    <property type="entry name" value="TRANSAMIDASE"/>
    <property type="match status" value="1"/>
</dbReference>
<sequence length="373" mass="38070">MSDDLIHLSAADLSAKLASGEVSAVEATKGHLDRIAGVDGDVHAFLHVNAAALETAASIDARRAAGDELGPLAGVPIAIKDVLCTIDMPSTSGSKILEGWVPPYDATVVAKLRAAGLVPLGKTNMDEFAMGSSTEFSAFGPTHNPWNLDRIPGGSGGGSAAAVAAFEAPLALGSDTGGSIRQPGAVTGTVGVKPTYGSVSRYGAIALASSLDQVGPVSRTVLDAGLLHDVIKGHDKRDSTSLADEWPSFADAARRGLAPGSLHGVKVGIVKELNGDGFQSGVKQRFSEAVALLTGAGAEIVEVSAPSFEYAISAYYLILPAEASSNLAKFDSVRFGLRVNPEGAARSSRSWRPLASRASAPRSSAGSSSAPTR</sequence>
<reference evidence="4" key="1">
    <citation type="journal article" date="2019" name="Int. J. Syst. Evol. Microbiol.">
        <title>The Global Catalogue of Microorganisms (GCM) 10K type strain sequencing project: providing services to taxonomists for standard genome sequencing and annotation.</title>
        <authorList>
            <consortium name="The Broad Institute Genomics Platform"/>
            <consortium name="The Broad Institute Genome Sequencing Center for Infectious Disease"/>
            <person name="Wu L."/>
            <person name="Ma J."/>
        </authorList>
    </citation>
    <scope>NUCLEOTIDE SEQUENCE [LARGE SCALE GENOMIC DNA]</scope>
    <source>
        <strain evidence="4">NBRC 108728</strain>
    </source>
</reference>
<dbReference type="InterPro" id="IPR036928">
    <property type="entry name" value="AS_sf"/>
</dbReference>
<feature type="domain" description="Amidase" evidence="2">
    <location>
        <begin position="26"/>
        <end position="338"/>
    </location>
</feature>
<dbReference type="PANTHER" id="PTHR11895:SF151">
    <property type="entry name" value="GLUTAMYL-TRNA(GLN) AMIDOTRANSFERASE SUBUNIT A"/>
    <property type="match status" value="1"/>
</dbReference>